<dbReference type="Proteomes" id="UP001301769">
    <property type="component" value="Unassembled WGS sequence"/>
</dbReference>
<dbReference type="AlphaFoldDB" id="A0AAN6XV40"/>
<organism evidence="1 2">
    <name type="scientific">Rhypophila decipiens</name>
    <dbReference type="NCBI Taxonomy" id="261697"/>
    <lineage>
        <taxon>Eukaryota</taxon>
        <taxon>Fungi</taxon>
        <taxon>Dikarya</taxon>
        <taxon>Ascomycota</taxon>
        <taxon>Pezizomycotina</taxon>
        <taxon>Sordariomycetes</taxon>
        <taxon>Sordariomycetidae</taxon>
        <taxon>Sordariales</taxon>
        <taxon>Naviculisporaceae</taxon>
        <taxon>Rhypophila</taxon>
    </lineage>
</organism>
<gene>
    <name evidence="1" type="ORF">QBC37DRAFT_301439</name>
</gene>
<dbReference type="EMBL" id="MU858503">
    <property type="protein sequence ID" value="KAK4206120.1"/>
    <property type="molecule type" value="Genomic_DNA"/>
</dbReference>
<accession>A0AAN6XV40</accession>
<proteinExistence type="predicted"/>
<evidence type="ECO:0000313" key="2">
    <source>
        <dbReference type="Proteomes" id="UP001301769"/>
    </source>
</evidence>
<reference evidence="1" key="2">
    <citation type="submission" date="2023-05" db="EMBL/GenBank/DDBJ databases">
        <authorList>
            <consortium name="Lawrence Berkeley National Laboratory"/>
            <person name="Steindorff A."/>
            <person name="Hensen N."/>
            <person name="Bonometti L."/>
            <person name="Westerberg I."/>
            <person name="Brannstrom I.O."/>
            <person name="Guillou S."/>
            <person name="Cros-Aarteil S."/>
            <person name="Calhoun S."/>
            <person name="Haridas S."/>
            <person name="Kuo A."/>
            <person name="Mondo S."/>
            <person name="Pangilinan J."/>
            <person name="Riley R."/>
            <person name="Labutti K."/>
            <person name="Andreopoulos B."/>
            <person name="Lipzen A."/>
            <person name="Chen C."/>
            <person name="Yanf M."/>
            <person name="Daum C."/>
            <person name="Ng V."/>
            <person name="Clum A."/>
            <person name="Ohm R."/>
            <person name="Martin F."/>
            <person name="Silar P."/>
            <person name="Natvig D."/>
            <person name="Lalanne C."/>
            <person name="Gautier V."/>
            <person name="Ament-Velasquez S.L."/>
            <person name="Kruys A."/>
            <person name="Hutchinson M.I."/>
            <person name="Powell A.J."/>
            <person name="Barry K."/>
            <person name="Miller A.N."/>
            <person name="Grigoriev I.V."/>
            <person name="Debuchy R."/>
            <person name="Gladieux P."/>
            <person name="Thoren M.H."/>
            <person name="Johannesson H."/>
        </authorList>
    </citation>
    <scope>NUCLEOTIDE SEQUENCE</scope>
    <source>
        <strain evidence="1">PSN293</strain>
    </source>
</reference>
<protein>
    <submittedName>
        <fullName evidence="1">Uncharacterized protein</fullName>
    </submittedName>
</protein>
<evidence type="ECO:0000313" key="1">
    <source>
        <dbReference type="EMBL" id="KAK4206120.1"/>
    </source>
</evidence>
<feature type="non-terminal residue" evidence="1">
    <location>
        <position position="1"/>
    </location>
</feature>
<keyword evidence="2" id="KW-1185">Reference proteome</keyword>
<name>A0AAN6XV40_9PEZI</name>
<reference evidence="1" key="1">
    <citation type="journal article" date="2023" name="Mol. Phylogenet. Evol.">
        <title>Genome-scale phylogeny and comparative genomics of the fungal order Sordariales.</title>
        <authorList>
            <person name="Hensen N."/>
            <person name="Bonometti L."/>
            <person name="Westerberg I."/>
            <person name="Brannstrom I.O."/>
            <person name="Guillou S."/>
            <person name="Cros-Aarteil S."/>
            <person name="Calhoun S."/>
            <person name="Haridas S."/>
            <person name="Kuo A."/>
            <person name="Mondo S."/>
            <person name="Pangilinan J."/>
            <person name="Riley R."/>
            <person name="LaButti K."/>
            <person name="Andreopoulos B."/>
            <person name="Lipzen A."/>
            <person name="Chen C."/>
            <person name="Yan M."/>
            <person name="Daum C."/>
            <person name="Ng V."/>
            <person name="Clum A."/>
            <person name="Steindorff A."/>
            <person name="Ohm R.A."/>
            <person name="Martin F."/>
            <person name="Silar P."/>
            <person name="Natvig D.O."/>
            <person name="Lalanne C."/>
            <person name="Gautier V."/>
            <person name="Ament-Velasquez S.L."/>
            <person name="Kruys A."/>
            <person name="Hutchinson M.I."/>
            <person name="Powell A.J."/>
            <person name="Barry K."/>
            <person name="Miller A.N."/>
            <person name="Grigoriev I.V."/>
            <person name="Debuchy R."/>
            <person name="Gladieux P."/>
            <person name="Hiltunen Thoren M."/>
            <person name="Johannesson H."/>
        </authorList>
    </citation>
    <scope>NUCLEOTIDE SEQUENCE</scope>
    <source>
        <strain evidence="1">PSN293</strain>
    </source>
</reference>
<comment type="caution">
    <text evidence="1">The sequence shown here is derived from an EMBL/GenBank/DDBJ whole genome shotgun (WGS) entry which is preliminary data.</text>
</comment>
<sequence length="69" mass="8097">HSFKMIKSPTTLVEWSCQRCYSYPHSWIFECQYCKFYMCGSCFWGSLIEPGLEDGGECGMTKQLVIIRR</sequence>